<dbReference type="InterPro" id="IPR030807">
    <property type="entry name" value="Methyltran_NanM"/>
</dbReference>
<accession>A0A0F7FWL7</accession>
<dbReference type="STRING" id="408015.SXIM_35710"/>
<dbReference type="PATRIC" id="fig|408015.6.peg.3620"/>
<gene>
    <name evidence="1" type="ORF">SXIM_35710</name>
</gene>
<reference evidence="1" key="1">
    <citation type="submission" date="2019-08" db="EMBL/GenBank/DDBJ databases">
        <title>Complete genome sequence of a mangrove-derived Streptomyces xiamenensis.</title>
        <authorList>
            <person name="Xu J."/>
        </authorList>
    </citation>
    <scope>NUCLEOTIDE SEQUENCE</scope>
    <source>
        <strain evidence="1">318</strain>
    </source>
</reference>
<dbReference type="HOGENOM" id="CLU_882271_0_0_11"/>
<dbReference type="Proteomes" id="UP000034034">
    <property type="component" value="Chromosome"/>
</dbReference>
<dbReference type="InterPro" id="IPR029063">
    <property type="entry name" value="SAM-dependent_MTases_sf"/>
</dbReference>
<evidence type="ECO:0000313" key="2">
    <source>
        <dbReference type="Proteomes" id="UP000034034"/>
    </source>
</evidence>
<dbReference type="EMBL" id="CP009922">
    <property type="protein sequence ID" value="AKG44955.1"/>
    <property type="molecule type" value="Genomic_DNA"/>
</dbReference>
<dbReference type="Gene3D" id="3.40.50.150">
    <property type="entry name" value="Vaccinia Virus protein VP39"/>
    <property type="match status" value="1"/>
</dbReference>
<protein>
    <submittedName>
        <fullName evidence="1">NanM</fullName>
    </submittedName>
</protein>
<name>A0A0F7FWL7_9ACTN</name>
<dbReference type="AlphaFoldDB" id="A0A0F7FWL7"/>
<proteinExistence type="predicted"/>
<dbReference type="KEGG" id="sxi:SXIM_35710"/>
<evidence type="ECO:0000313" key="1">
    <source>
        <dbReference type="EMBL" id="AKG44955.1"/>
    </source>
</evidence>
<sequence>MADIYQASRQWQRISRDWVTAEAAVDLTDFKSGRPNHKISLWDPGSNGVRYLKTMVHNLATRLEPADWDRLRNTRNRHVGRPHAVRWEGEDICLDYLQAVLELGFLAPRTALDGAAVLEIGAGYGRTCHTLLSNHDIASYCIVDLPTTMRFSKRYLAEVLDDAQYAKIRFVTVDEVESALDGQRFDLALNIDSFAEMLPRTARGYLDLIDRCCTAFYTKNPVGKYLDPSLDGRPEGEDELLRAALETGLMRQVLDVHDSRAVRAAVPAFLTAYRPGPGWSPAADAWAVPWSFYWQVLYRKNGTADPTPAGAS</sequence>
<keyword evidence="2" id="KW-1185">Reference proteome</keyword>
<dbReference type="SUPFAM" id="SSF53335">
    <property type="entry name" value="S-adenosyl-L-methionine-dependent methyltransferases"/>
    <property type="match status" value="1"/>
</dbReference>
<organism evidence="1 2">
    <name type="scientific">Streptomyces xiamenensis</name>
    <dbReference type="NCBI Taxonomy" id="408015"/>
    <lineage>
        <taxon>Bacteria</taxon>
        <taxon>Bacillati</taxon>
        <taxon>Actinomycetota</taxon>
        <taxon>Actinomycetes</taxon>
        <taxon>Kitasatosporales</taxon>
        <taxon>Streptomycetaceae</taxon>
        <taxon>Streptomyces</taxon>
    </lineage>
</organism>
<dbReference type="NCBIfam" id="TIGR04371">
    <property type="entry name" value="methyltran_NanM"/>
    <property type="match status" value="1"/>
</dbReference>
<dbReference type="RefSeq" id="WP_030728486.1">
    <property type="nucleotide sequence ID" value="NZ_CP009922.3"/>
</dbReference>